<dbReference type="EMBL" id="JALJOT010000017">
    <property type="protein sequence ID" value="KAK9901611.1"/>
    <property type="molecule type" value="Genomic_DNA"/>
</dbReference>
<protein>
    <submittedName>
        <fullName evidence="2">Uncharacterized protein</fullName>
    </submittedName>
</protein>
<evidence type="ECO:0000313" key="3">
    <source>
        <dbReference type="Proteomes" id="UP001491310"/>
    </source>
</evidence>
<accession>A0ABR2YBK9</accession>
<organism evidence="2 3">
    <name type="scientific">Coccomyxa subellipsoidea</name>
    <dbReference type="NCBI Taxonomy" id="248742"/>
    <lineage>
        <taxon>Eukaryota</taxon>
        <taxon>Viridiplantae</taxon>
        <taxon>Chlorophyta</taxon>
        <taxon>core chlorophytes</taxon>
        <taxon>Trebouxiophyceae</taxon>
        <taxon>Trebouxiophyceae incertae sedis</taxon>
        <taxon>Coccomyxaceae</taxon>
        <taxon>Coccomyxa</taxon>
    </lineage>
</organism>
<keyword evidence="3" id="KW-1185">Reference proteome</keyword>
<dbReference type="Proteomes" id="UP001491310">
    <property type="component" value="Unassembled WGS sequence"/>
</dbReference>
<feature type="compositionally biased region" description="Basic residues" evidence="1">
    <location>
        <begin position="53"/>
        <end position="68"/>
    </location>
</feature>
<gene>
    <name evidence="2" type="ORF">WJX75_004716</name>
</gene>
<name>A0ABR2YBK9_9CHLO</name>
<evidence type="ECO:0000313" key="2">
    <source>
        <dbReference type="EMBL" id="KAK9901611.1"/>
    </source>
</evidence>
<reference evidence="2 3" key="1">
    <citation type="journal article" date="2024" name="Nat. Commun.">
        <title>Phylogenomics reveals the evolutionary origins of lichenization in chlorophyte algae.</title>
        <authorList>
            <person name="Puginier C."/>
            <person name="Libourel C."/>
            <person name="Otte J."/>
            <person name="Skaloud P."/>
            <person name="Haon M."/>
            <person name="Grisel S."/>
            <person name="Petersen M."/>
            <person name="Berrin J.G."/>
            <person name="Delaux P.M."/>
            <person name="Dal Grande F."/>
            <person name="Keller J."/>
        </authorList>
    </citation>
    <scope>NUCLEOTIDE SEQUENCE [LARGE SCALE GENOMIC DNA]</scope>
    <source>
        <strain evidence="2 3">SAG 216-7</strain>
    </source>
</reference>
<proteinExistence type="predicted"/>
<evidence type="ECO:0000256" key="1">
    <source>
        <dbReference type="SAM" id="MobiDB-lite"/>
    </source>
</evidence>
<sequence length="93" mass="10679">MAARPVMSLAWESIMVDATLLPKERFWCRYGCLPPHERARNPGRETNVSDVRRGKRQHLRGHRCRRQTRGSLQKVTQIKFAKKTHCGGPSVIA</sequence>
<feature type="region of interest" description="Disordered" evidence="1">
    <location>
        <begin position="39"/>
        <end position="68"/>
    </location>
</feature>
<comment type="caution">
    <text evidence="2">The sequence shown here is derived from an EMBL/GenBank/DDBJ whole genome shotgun (WGS) entry which is preliminary data.</text>
</comment>